<dbReference type="EMBL" id="DS268109">
    <property type="protein sequence ID" value="KMM65115.1"/>
    <property type="molecule type" value="Genomic_DNA"/>
</dbReference>
<accession>A0A0J6F771</accession>
<name>A0A0J6F771_COCPO</name>
<dbReference type="VEuPathDB" id="FungiDB:CPAG_01468"/>
<keyword evidence="1" id="KW-0472">Membrane</keyword>
<organism evidence="2 3">
    <name type="scientific">Coccidioides posadasii RMSCC 3488</name>
    <dbReference type="NCBI Taxonomy" id="454284"/>
    <lineage>
        <taxon>Eukaryota</taxon>
        <taxon>Fungi</taxon>
        <taxon>Dikarya</taxon>
        <taxon>Ascomycota</taxon>
        <taxon>Pezizomycotina</taxon>
        <taxon>Eurotiomycetes</taxon>
        <taxon>Eurotiomycetidae</taxon>
        <taxon>Onygenales</taxon>
        <taxon>Onygenaceae</taxon>
        <taxon>Coccidioides</taxon>
    </lineage>
</organism>
<feature type="transmembrane region" description="Helical" evidence="1">
    <location>
        <begin position="53"/>
        <end position="70"/>
    </location>
</feature>
<reference evidence="3" key="3">
    <citation type="journal article" date="2010" name="Genome Res.">
        <title>Population genomic sequencing of Coccidioides fungi reveals recent hybridization and transposon control.</title>
        <authorList>
            <person name="Neafsey D.E."/>
            <person name="Barker B.M."/>
            <person name="Sharpton T.J."/>
            <person name="Stajich J.E."/>
            <person name="Park D.J."/>
            <person name="Whiston E."/>
            <person name="Hung C.-Y."/>
            <person name="McMahan C."/>
            <person name="White J."/>
            <person name="Sykes S."/>
            <person name="Heiman D."/>
            <person name="Young S."/>
            <person name="Zeng Q."/>
            <person name="Abouelleil A."/>
            <person name="Aftuck L."/>
            <person name="Bessette D."/>
            <person name="Brown A."/>
            <person name="FitzGerald M."/>
            <person name="Lui A."/>
            <person name="Macdonald J.P."/>
            <person name="Priest M."/>
            <person name="Orbach M.J."/>
            <person name="Galgiani J.N."/>
            <person name="Kirkland T.N."/>
            <person name="Cole G.T."/>
            <person name="Birren B.W."/>
            <person name="Henn M.R."/>
            <person name="Taylor J.W."/>
            <person name="Rounsley S.D."/>
        </authorList>
    </citation>
    <scope>NUCLEOTIDE SEQUENCE [LARGE SCALE GENOMIC DNA]</scope>
    <source>
        <strain evidence="3">RMSCC 3488</strain>
    </source>
</reference>
<gene>
    <name evidence="2" type="ORF">CPAG_01468</name>
</gene>
<evidence type="ECO:0000313" key="2">
    <source>
        <dbReference type="EMBL" id="KMM65115.1"/>
    </source>
</evidence>
<dbReference type="AlphaFoldDB" id="A0A0J6F771"/>
<proteinExistence type="predicted"/>
<protein>
    <submittedName>
        <fullName evidence="2">Uncharacterized protein</fullName>
    </submittedName>
</protein>
<keyword evidence="1" id="KW-1133">Transmembrane helix</keyword>
<evidence type="ECO:0000256" key="1">
    <source>
        <dbReference type="SAM" id="Phobius"/>
    </source>
</evidence>
<keyword evidence="1" id="KW-0812">Transmembrane</keyword>
<dbReference type="Proteomes" id="UP000054567">
    <property type="component" value="Unassembled WGS sequence"/>
</dbReference>
<reference evidence="2 3" key="1">
    <citation type="submission" date="2007-06" db="EMBL/GenBank/DDBJ databases">
        <title>The Genome Sequence of Coccidioides posadasii RMSCC_3488.</title>
        <authorList>
            <consortium name="Coccidioides Genome Resources Consortium"/>
            <consortium name="The Broad Institute Genome Sequencing Platform"/>
            <person name="Henn M.R."/>
            <person name="Sykes S."/>
            <person name="Young S."/>
            <person name="Jaffe D."/>
            <person name="Berlin A."/>
            <person name="Alvarez P."/>
            <person name="Butler J."/>
            <person name="Gnerre S."/>
            <person name="Grabherr M."/>
            <person name="Mauceli E."/>
            <person name="Brockman W."/>
            <person name="Kodira C."/>
            <person name="Alvarado L."/>
            <person name="Zeng Q."/>
            <person name="Crawford M."/>
            <person name="Antoine C."/>
            <person name="Devon K."/>
            <person name="Galgiani J."/>
            <person name="Orsborn K."/>
            <person name="Lewis M.L."/>
            <person name="Nusbaum C."/>
            <person name="Galagan J."/>
            <person name="Birren B."/>
        </authorList>
    </citation>
    <scope>NUCLEOTIDE SEQUENCE [LARGE SCALE GENOMIC DNA]</scope>
    <source>
        <strain evidence="2 3">RMSCC 3488</strain>
    </source>
</reference>
<sequence length="122" mass="13185">MGYPGVGQKSLSLRVAGRATWSVSTVEFWGADCFGQRSWNVGAIGGGNWPPDVVGVLIVAFCAIIAGNGSRCLNRTSRQPQVANTKRLLSKTSQRCATIASWDEKGWWRSRNEGGVTGRLSR</sequence>
<evidence type="ECO:0000313" key="3">
    <source>
        <dbReference type="Proteomes" id="UP000054567"/>
    </source>
</evidence>
<reference evidence="3" key="2">
    <citation type="journal article" date="2009" name="Genome Res.">
        <title>Comparative genomic analyses of the human fungal pathogens Coccidioides and their relatives.</title>
        <authorList>
            <person name="Sharpton T.J."/>
            <person name="Stajich J.E."/>
            <person name="Rounsley S.D."/>
            <person name="Gardner M.J."/>
            <person name="Wortman J.R."/>
            <person name="Jordar V.S."/>
            <person name="Maiti R."/>
            <person name="Kodira C.D."/>
            <person name="Neafsey D.E."/>
            <person name="Zeng Q."/>
            <person name="Hung C.-Y."/>
            <person name="McMahan C."/>
            <person name="Muszewska A."/>
            <person name="Grynberg M."/>
            <person name="Mandel M.A."/>
            <person name="Kellner E.M."/>
            <person name="Barker B.M."/>
            <person name="Galgiani J.N."/>
            <person name="Orbach M.J."/>
            <person name="Kirkland T.N."/>
            <person name="Cole G.T."/>
            <person name="Henn M.R."/>
            <person name="Birren B.W."/>
            <person name="Taylor J.W."/>
        </authorList>
    </citation>
    <scope>NUCLEOTIDE SEQUENCE [LARGE SCALE GENOMIC DNA]</scope>
    <source>
        <strain evidence="3">RMSCC 3488</strain>
    </source>
</reference>